<comment type="function">
    <text evidence="5">Catalyzes the cleavage of glutathione into 5-oxo-L-proline and a Cys-Gly dipeptide. Acts specifically on glutathione, but not on other gamma-glutamyl peptides.</text>
</comment>
<dbReference type="Pfam" id="PF04752">
    <property type="entry name" value="ChaC"/>
    <property type="match status" value="1"/>
</dbReference>
<dbReference type="AlphaFoldDB" id="A0AAW1DNK2"/>
<dbReference type="GO" id="GO:0005737">
    <property type="term" value="C:cytoplasm"/>
    <property type="evidence" value="ECO:0007669"/>
    <property type="project" value="TreeGrafter"/>
</dbReference>
<dbReference type="InterPro" id="IPR006840">
    <property type="entry name" value="ChaC"/>
</dbReference>
<dbReference type="InterPro" id="IPR013024">
    <property type="entry name" value="GGCT-like"/>
</dbReference>
<dbReference type="GO" id="GO:0006751">
    <property type="term" value="P:glutathione catabolic process"/>
    <property type="evidence" value="ECO:0007669"/>
    <property type="project" value="InterPro"/>
</dbReference>
<evidence type="ECO:0000256" key="4">
    <source>
        <dbReference type="ARBA" id="ARBA00043195"/>
    </source>
</evidence>
<evidence type="ECO:0000256" key="5">
    <source>
        <dbReference type="ARBA" id="ARBA00045227"/>
    </source>
</evidence>
<dbReference type="SUPFAM" id="SSF110857">
    <property type="entry name" value="Gamma-glutamyl cyclotransferase-like"/>
    <property type="match status" value="1"/>
</dbReference>
<gene>
    <name evidence="7" type="ORF">O3M35_000400</name>
</gene>
<evidence type="ECO:0000256" key="2">
    <source>
        <dbReference type="ARBA" id="ARBA00012344"/>
    </source>
</evidence>
<comment type="catalytic activity">
    <reaction evidence="6">
        <text>glutathione = L-cysteinylglycine + 5-oxo-L-proline</text>
        <dbReference type="Rhea" id="RHEA:47724"/>
        <dbReference type="ChEBI" id="CHEBI:57925"/>
        <dbReference type="ChEBI" id="CHEBI:58402"/>
        <dbReference type="ChEBI" id="CHEBI:61694"/>
        <dbReference type="EC" id="4.3.2.7"/>
    </reaction>
</comment>
<evidence type="ECO:0000256" key="1">
    <source>
        <dbReference type="ARBA" id="ARBA00009662"/>
    </source>
</evidence>
<dbReference type="PANTHER" id="PTHR12192">
    <property type="entry name" value="CATION TRANSPORT PROTEIN CHAC-RELATED"/>
    <property type="match status" value="1"/>
</dbReference>
<evidence type="ECO:0000313" key="7">
    <source>
        <dbReference type="EMBL" id="KAK9511808.1"/>
    </source>
</evidence>
<organism evidence="7 8">
    <name type="scientific">Rhynocoris fuscipes</name>
    <dbReference type="NCBI Taxonomy" id="488301"/>
    <lineage>
        <taxon>Eukaryota</taxon>
        <taxon>Metazoa</taxon>
        <taxon>Ecdysozoa</taxon>
        <taxon>Arthropoda</taxon>
        <taxon>Hexapoda</taxon>
        <taxon>Insecta</taxon>
        <taxon>Pterygota</taxon>
        <taxon>Neoptera</taxon>
        <taxon>Paraneoptera</taxon>
        <taxon>Hemiptera</taxon>
        <taxon>Heteroptera</taxon>
        <taxon>Panheteroptera</taxon>
        <taxon>Cimicomorpha</taxon>
        <taxon>Reduviidae</taxon>
        <taxon>Harpactorinae</taxon>
        <taxon>Harpactorini</taxon>
        <taxon>Rhynocoris</taxon>
    </lineage>
</organism>
<accession>A0AAW1DNK2</accession>
<dbReference type="Proteomes" id="UP001461498">
    <property type="component" value="Unassembled WGS sequence"/>
</dbReference>
<comment type="caution">
    <text evidence="7">The sequence shown here is derived from an EMBL/GenBank/DDBJ whole genome shotgun (WGS) entry which is preliminary data.</text>
</comment>
<protein>
    <recommendedName>
        <fullName evidence="2">glutathione-specific gamma-glutamylcyclotransferase</fullName>
        <ecNumber evidence="2">4.3.2.7</ecNumber>
    </recommendedName>
    <alternativeName>
        <fullName evidence="4">Cation transport regulator-like protein 2</fullName>
    </alternativeName>
</protein>
<dbReference type="CDD" id="cd06661">
    <property type="entry name" value="GGCT_like"/>
    <property type="match status" value="1"/>
</dbReference>
<reference evidence="7 8" key="1">
    <citation type="submission" date="2022-12" db="EMBL/GenBank/DDBJ databases">
        <title>Chromosome-level genome assembly of true bugs.</title>
        <authorList>
            <person name="Ma L."/>
            <person name="Li H."/>
        </authorList>
    </citation>
    <scope>NUCLEOTIDE SEQUENCE [LARGE SCALE GENOMIC DNA]</scope>
    <source>
        <strain evidence="7">Lab_2022b</strain>
    </source>
</reference>
<evidence type="ECO:0000256" key="3">
    <source>
        <dbReference type="ARBA" id="ARBA00023239"/>
    </source>
</evidence>
<dbReference type="GO" id="GO:0061928">
    <property type="term" value="F:glutathione specific gamma-glutamylcyclotransferase activity"/>
    <property type="evidence" value="ECO:0007669"/>
    <property type="project" value="UniProtKB-EC"/>
</dbReference>
<proteinExistence type="inferred from homology"/>
<dbReference type="EMBL" id="JAPXFL010000001">
    <property type="protein sequence ID" value="KAK9511808.1"/>
    <property type="molecule type" value="Genomic_DNA"/>
</dbReference>
<keyword evidence="8" id="KW-1185">Reference proteome</keyword>
<evidence type="ECO:0000256" key="6">
    <source>
        <dbReference type="ARBA" id="ARBA00048073"/>
    </source>
</evidence>
<comment type="similarity">
    <text evidence="1">Belongs to the gamma-glutamylcyclotransferase family. ChaC subfamily.</text>
</comment>
<dbReference type="Gene3D" id="3.10.490.10">
    <property type="entry name" value="Gamma-glutamyl cyclotransferase-like"/>
    <property type="match status" value="1"/>
</dbReference>
<keyword evidence="3" id="KW-0456">Lyase</keyword>
<evidence type="ECO:0000313" key="8">
    <source>
        <dbReference type="Proteomes" id="UP001461498"/>
    </source>
</evidence>
<dbReference type="InterPro" id="IPR036568">
    <property type="entry name" value="GGCT-like_sf"/>
</dbReference>
<sequence>MSLWLFGYGSLIWKADFPYSRKLGGYILGYDRRFYQASTDHRGVPGKPGRVVTLLKSEDPQAKVYGMAYEILEDKRPEVEKYLDFREKCGYSKVEIPFYPFDKAKTNNVHLNPIIVCTYIGLPNNEWYLGPAPISDIAAQIASSQGPSGTNVEYLFQLANAVRDLAPSDFVDEHLYTLERAVKDIINDSEKHS</sequence>
<dbReference type="PANTHER" id="PTHR12192:SF2">
    <property type="entry name" value="GLUTATHIONE-SPECIFIC GAMMA-GLUTAMYLCYCLOTRANSFERASE 2"/>
    <property type="match status" value="1"/>
</dbReference>
<dbReference type="EC" id="4.3.2.7" evidence="2"/>
<name>A0AAW1DNK2_9HEMI</name>